<dbReference type="AlphaFoldDB" id="A0A0D8X933"/>
<dbReference type="STRING" id="29172.A0A0D8X933"/>
<keyword evidence="1" id="KW-0812">Transmembrane</keyword>
<name>A0A0D8X933_DICVI</name>
<reference evidence="2 3" key="1">
    <citation type="submission" date="2013-11" db="EMBL/GenBank/DDBJ databases">
        <title>Draft genome of the bovine lungworm Dictyocaulus viviparus.</title>
        <authorList>
            <person name="Mitreva M."/>
        </authorList>
    </citation>
    <scope>NUCLEOTIDE SEQUENCE [LARGE SCALE GENOMIC DNA]</scope>
    <source>
        <strain evidence="2 3">HannoverDv2000</strain>
    </source>
</reference>
<dbReference type="Proteomes" id="UP000053766">
    <property type="component" value="Unassembled WGS sequence"/>
</dbReference>
<keyword evidence="1" id="KW-0472">Membrane</keyword>
<feature type="transmembrane region" description="Helical" evidence="1">
    <location>
        <begin position="84"/>
        <end position="106"/>
    </location>
</feature>
<evidence type="ECO:0000313" key="2">
    <source>
        <dbReference type="EMBL" id="KJH41100.1"/>
    </source>
</evidence>
<gene>
    <name evidence="2" type="ORF">DICVIV_12934</name>
</gene>
<reference evidence="3" key="2">
    <citation type="journal article" date="2016" name="Sci. Rep.">
        <title>Dictyocaulus viviparus genome, variome and transcriptome elucidate lungworm biology and support future intervention.</title>
        <authorList>
            <person name="McNulty S.N."/>
            <person name="Strube C."/>
            <person name="Rosa B.A."/>
            <person name="Martin J.C."/>
            <person name="Tyagi R."/>
            <person name="Choi Y.J."/>
            <person name="Wang Q."/>
            <person name="Hallsworth Pepin K."/>
            <person name="Zhang X."/>
            <person name="Ozersky P."/>
            <person name="Wilson R.K."/>
            <person name="Sternberg P.W."/>
            <person name="Gasser R.B."/>
            <person name="Mitreva M."/>
        </authorList>
    </citation>
    <scope>NUCLEOTIDE SEQUENCE [LARGE SCALE GENOMIC DNA]</scope>
    <source>
        <strain evidence="3">HannoverDv2000</strain>
    </source>
</reference>
<keyword evidence="1" id="KW-1133">Transmembrane helix</keyword>
<organism evidence="2 3">
    <name type="scientific">Dictyocaulus viviparus</name>
    <name type="common">Bovine lungworm</name>
    <dbReference type="NCBI Taxonomy" id="29172"/>
    <lineage>
        <taxon>Eukaryota</taxon>
        <taxon>Metazoa</taxon>
        <taxon>Ecdysozoa</taxon>
        <taxon>Nematoda</taxon>
        <taxon>Chromadorea</taxon>
        <taxon>Rhabditida</taxon>
        <taxon>Rhabditina</taxon>
        <taxon>Rhabditomorpha</taxon>
        <taxon>Strongyloidea</taxon>
        <taxon>Metastrongylidae</taxon>
        <taxon>Dictyocaulus</taxon>
    </lineage>
</organism>
<dbReference type="EMBL" id="KN716905">
    <property type="protein sequence ID" value="KJH41100.1"/>
    <property type="molecule type" value="Genomic_DNA"/>
</dbReference>
<protein>
    <submittedName>
        <fullName evidence="2">Uncharacterized protein</fullName>
    </submittedName>
</protein>
<feature type="transmembrane region" description="Helical" evidence="1">
    <location>
        <begin position="45"/>
        <end position="63"/>
    </location>
</feature>
<proteinExistence type="predicted"/>
<keyword evidence="3" id="KW-1185">Reference proteome</keyword>
<accession>A0A0D8X933</accession>
<feature type="transmembrane region" description="Helical" evidence="1">
    <location>
        <begin position="175"/>
        <end position="194"/>
    </location>
</feature>
<evidence type="ECO:0000256" key="1">
    <source>
        <dbReference type="SAM" id="Phobius"/>
    </source>
</evidence>
<feature type="transmembrane region" description="Helical" evidence="1">
    <location>
        <begin position="112"/>
        <end position="134"/>
    </location>
</feature>
<dbReference type="OrthoDB" id="5867341at2759"/>
<sequence>MTLEPVRNLFCSGSSGKILDSNWINISLQTIPHVTECAQHLDLSWIPAIFLLIFCPLVLYDLYRSENAPTRRYSPITYRIVREKLMVALLFVMKYTHLSILHAFIYDFVRKMICVVLVIDLTLSLAYNIFNYFILNRQSSLKYMVGDCAQYIGLCLALTLLIACRNRGIVTSGVLFNYWLLMVLCGFPELRFLLDHYWNAVSHDHIRLYLYAIYYPLVCMELFLSCFSDTPSGLLERNNGNFQNLTNQKKCFKKQVCPELFTSFLNQITFNWFTGLAIQGYKRPLEREDLWNLNERDKANNLIPDFNHFFRPQLDSEF</sequence>
<feature type="transmembrane region" description="Helical" evidence="1">
    <location>
        <begin position="206"/>
        <end position="224"/>
    </location>
</feature>
<evidence type="ECO:0000313" key="3">
    <source>
        <dbReference type="Proteomes" id="UP000053766"/>
    </source>
</evidence>